<evidence type="ECO:0000313" key="8">
    <source>
        <dbReference type="Proteomes" id="UP000321479"/>
    </source>
</evidence>
<dbReference type="Pfam" id="PF03739">
    <property type="entry name" value="LptF_LptG"/>
    <property type="match status" value="1"/>
</dbReference>
<dbReference type="GO" id="GO:0043190">
    <property type="term" value="C:ATP-binding cassette (ABC) transporter complex"/>
    <property type="evidence" value="ECO:0007669"/>
    <property type="project" value="TreeGrafter"/>
</dbReference>
<feature type="transmembrane region" description="Helical" evidence="6">
    <location>
        <begin position="311"/>
        <end position="328"/>
    </location>
</feature>
<evidence type="ECO:0000256" key="2">
    <source>
        <dbReference type="ARBA" id="ARBA00022475"/>
    </source>
</evidence>
<dbReference type="PANTHER" id="PTHR33529">
    <property type="entry name" value="SLR0882 PROTEIN-RELATED"/>
    <property type="match status" value="1"/>
</dbReference>
<keyword evidence="2" id="KW-1003">Cell membrane</keyword>
<dbReference type="EMBL" id="CP042436">
    <property type="protein sequence ID" value="QEC64858.1"/>
    <property type="molecule type" value="Genomic_DNA"/>
</dbReference>
<keyword evidence="5 6" id="KW-0472">Membrane</keyword>
<keyword evidence="3 6" id="KW-0812">Transmembrane</keyword>
<feature type="transmembrane region" description="Helical" evidence="6">
    <location>
        <begin position="108"/>
        <end position="131"/>
    </location>
</feature>
<dbReference type="GO" id="GO:0015920">
    <property type="term" value="P:lipopolysaccharide transport"/>
    <property type="evidence" value="ECO:0007669"/>
    <property type="project" value="TreeGrafter"/>
</dbReference>
<gene>
    <name evidence="7" type="ORF">FRZ54_20570</name>
</gene>
<keyword evidence="4 6" id="KW-1133">Transmembrane helix</keyword>
<comment type="subcellular location">
    <subcellularLocation>
        <location evidence="1">Cell membrane</location>
        <topology evidence="1">Multi-pass membrane protein</topology>
    </subcellularLocation>
</comment>
<accession>A0A5B8V0Z6</accession>
<evidence type="ECO:0000256" key="1">
    <source>
        <dbReference type="ARBA" id="ARBA00004651"/>
    </source>
</evidence>
<evidence type="ECO:0000256" key="4">
    <source>
        <dbReference type="ARBA" id="ARBA00022989"/>
    </source>
</evidence>
<dbReference type="OrthoDB" id="9807977at2"/>
<dbReference type="RefSeq" id="WP_147033691.1">
    <property type="nucleotide sequence ID" value="NZ_CP042436.1"/>
</dbReference>
<dbReference type="AlphaFoldDB" id="A0A5B8V0Z6"/>
<feature type="transmembrane region" description="Helical" evidence="6">
    <location>
        <begin position="20"/>
        <end position="41"/>
    </location>
</feature>
<reference evidence="7 8" key="1">
    <citation type="journal article" date="2017" name="Curr. Microbiol.">
        <title>Mucilaginibacter ginsenosidivorans sp. nov., Isolated from Soil of Ginseng Field.</title>
        <authorList>
            <person name="Kim M.M."/>
            <person name="Siddiqi M.Z."/>
            <person name="Im W.T."/>
        </authorList>
    </citation>
    <scope>NUCLEOTIDE SEQUENCE [LARGE SCALE GENOMIC DNA]</scope>
    <source>
        <strain evidence="7 8">Gsoil 3017</strain>
    </source>
</reference>
<name>A0A5B8V0Z6_9SPHI</name>
<organism evidence="7 8">
    <name type="scientific">Mucilaginibacter ginsenosidivorans</name>
    <dbReference type="NCBI Taxonomy" id="398053"/>
    <lineage>
        <taxon>Bacteria</taxon>
        <taxon>Pseudomonadati</taxon>
        <taxon>Bacteroidota</taxon>
        <taxon>Sphingobacteriia</taxon>
        <taxon>Sphingobacteriales</taxon>
        <taxon>Sphingobacteriaceae</taxon>
        <taxon>Mucilaginibacter</taxon>
    </lineage>
</organism>
<keyword evidence="8" id="KW-1185">Reference proteome</keyword>
<proteinExistence type="predicted"/>
<feature type="transmembrane region" description="Helical" evidence="6">
    <location>
        <begin position="340"/>
        <end position="362"/>
    </location>
</feature>
<dbReference type="InterPro" id="IPR005495">
    <property type="entry name" value="LptG/LptF_permease"/>
</dbReference>
<dbReference type="PANTHER" id="PTHR33529:SF8">
    <property type="entry name" value="PERMEASE, YJGP_YJGQ FAMILY"/>
    <property type="match status" value="1"/>
</dbReference>
<dbReference type="Proteomes" id="UP000321479">
    <property type="component" value="Chromosome"/>
</dbReference>
<sequence length="367" mass="41806">MKRLFSKYLKVIDWYIINKYLGTFVFTLGIFTVITVVFDIAEHIDNFLKSGASLHDIAFKYYAGFIPFYLNLLEPLINFIAVILFTARMANQTEIVPILSSKASFARFLRPYFVSASLIFVVSLFANVYLIPFTNRLKVDFENKNFSDGSDPSKSEVHMQLDKHTFVFVKSFDNSTKTGFEFIMEKFNGDTMTEKWVAQNISYDSLKRKWTLKNYSLRRINGLKESMIWHGAAKDTTLDMKPVDFEIRDNAYSAMSTQLLNKNIEKAKLRGTGELMDMEFEKYNRFVYPLSTFVLTLIGVSMSSRKVRGGIGLPLGIGILLCFAYIVVERFALVFSTKGGAPALLSVFVPNVLFGILGYVLLLKAPK</sequence>
<evidence type="ECO:0000256" key="3">
    <source>
        <dbReference type="ARBA" id="ARBA00022692"/>
    </source>
</evidence>
<evidence type="ECO:0000313" key="7">
    <source>
        <dbReference type="EMBL" id="QEC64858.1"/>
    </source>
</evidence>
<evidence type="ECO:0000256" key="6">
    <source>
        <dbReference type="SAM" id="Phobius"/>
    </source>
</evidence>
<feature type="transmembrane region" description="Helical" evidence="6">
    <location>
        <begin position="286"/>
        <end position="304"/>
    </location>
</feature>
<protein>
    <submittedName>
        <fullName evidence="7">YjgP/YjgQ family permease</fullName>
    </submittedName>
</protein>
<evidence type="ECO:0000256" key="5">
    <source>
        <dbReference type="ARBA" id="ARBA00023136"/>
    </source>
</evidence>
<feature type="transmembrane region" description="Helical" evidence="6">
    <location>
        <begin position="61"/>
        <end position="87"/>
    </location>
</feature>
<dbReference type="KEGG" id="mgin:FRZ54_20570"/>